<name>L1IQZ3_GUITC</name>
<dbReference type="EnsemblProtists" id="EKX38512">
    <property type="protein sequence ID" value="EKX38512"/>
    <property type="gene ID" value="GUITHDRAFT_154679"/>
</dbReference>
<reference evidence="2" key="3">
    <citation type="submission" date="2015-06" db="UniProtKB">
        <authorList>
            <consortium name="EnsemblProtists"/>
        </authorList>
    </citation>
    <scope>IDENTIFICATION</scope>
</reference>
<protein>
    <submittedName>
        <fullName evidence="1 2">Uncharacterized protein</fullName>
    </submittedName>
</protein>
<dbReference type="RefSeq" id="XP_005825492.1">
    <property type="nucleotide sequence ID" value="XM_005825435.1"/>
</dbReference>
<dbReference type="HOGENOM" id="CLU_2927475_0_0_1"/>
<dbReference type="PaxDb" id="55529-EKX38512"/>
<dbReference type="KEGG" id="gtt:GUITHDRAFT_154679"/>
<dbReference type="AlphaFoldDB" id="L1IQZ3"/>
<sequence length="61" mass="6221">MVWLNSDAGSMGIGVLGARIAVDNVSRRAVNASSSVLRRFGLSSSLSLSSAETPASVSIDP</sequence>
<keyword evidence="3" id="KW-1185">Reference proteome</keyword>
<dbReference type="Proteomes" id="UP000011087">
    <property type="component" value="Unassembled WGS sequence"/>
</dbReference>
<reference evidence="1 3" key="1">
    <citation type="journal article" date="2012" name="Nature">
        <title>Algal genomes reveal evolutionary mosaicism and the fate of nucleomorphs.</title>
        <authorList>
            <consortium name="DOE Joint Genome Institute"/>
            <person name="Curtis B.A."/>
            <person name="Tanifuji G."/>
            <person name="Burki F."/>
            <person name="Gruber A."/>
            <person name="Irimia M."/>
            <person name="Maruyama S."/>
            <person name="Arias M.C."/>
            <person name="Ball S.G."/>
            <person name="Gile G.H."/>
            <person name="Hirakawa Y."/>
            <person name="Hopkins J.F."/>
            <person name="Kuo A."/>
            <person name="Rensing S.A."/>
            <person name="Schmutz J."/>
            <person name="Symeonidi A."/>
            <person name="Elias M."/>
            <person name="Eveleigh R.J."/>
            <person name="Herman E.K."/>
            <person name="Klute M.J."/>
            <person name="Nakayama T."/>
            <person name="Obornik M."/>
            <person name="Reyes-Prieto A."/>
            <person name="Armbrust E.V."/>
            <person name="Aves S.J."/>
            <person name="Beiko R.G."/>
            <person name="Coutinho P."/>
            <person name="Dacks J.B."/>
            <person name="Durnford D.G."/>
            <person name="Fast N.M."/>
            <person name="Green B.R."/>
            <person name="Grisdale C.J."/>
            <person name="Hempel F."/>
            <person name="Henrissat B."/>
            <person name="Hoppner M.P."/>
            <person name="Ishida K."/>
            <person name="Kim E."/>
            <person name="Koreny L."/>
            <person name="Kroth P.G."/>
            <person name="Liu Y."/>
            <person name="Malik S.B."/>
            <person name="Maier U.G."/>
            <person name="McRose D."/>
            <person name="Mock T."/>
            <person name="Neilson J.A."/>
            <person name="Onodera N.T."/>
            <person name="Poole A.M."/>
            <person name="Pritham E.J."/>
            <person name="Richards T.A."/>
            <person name="Rocap G."/>
            <person name="Roy S.W."/>
            <person name="Sarai C."/>
            <person name="Schaack S."/>
            <person name="Shirato S."/>
            <person name="Slamovits C.H."/>
            <person name="Spencer D.F."/>
            <person name="Suzuki S."/>
            <person name="Worden A.Z."/>
            <person name="Zauner S."/>
            <person name="Barry K."/>
            <person name="Bell C."/>
            <person name="Bharti A.K."/>
            <person name="Crow J.A."/>
            <person name="Grimwood J."/>
            <person name="Kramer R."/>
            <person name="Lindquist E."/>
            <person name="Lucas S."/>
            <person name="Salamov A."/>
            <person name="McFadden G.I."/>
            <person name="Lane C.E."/>
            <person name="Keeling P.J."/>
            <person name="Gray M.W."/>
            <person name="Grigoriev I.V."/>
            <person name="Archibald J.M."/>
        </authorList>
    </citation>
    <scope>NUCLEOTIDE SEQUENCE</scope>
    <source>
        <strain evidence="1 3">CCMP2712</strain>
    </source>
</reference>
<organism evidence="1">
    <name type="scientific">Guillardia theta (strain CCMP2712)</name>
    <name type="common">Cryptophyte</name>
    <dbReference type="NCBI Taxonomy" id="905079"/>
    <lineage>
        <taxon>Eukaryota</taxon>
        <taxon>Cryptophyceae</taxon>
        <taxon>Pyrenomonadales</taxon>
        <taxon>Geminigeraceae</taxon>
        <taxon>Guillardia</taxon>
    </lineage>
</organism>
<evidence type="ECO:0000313" key="1">
    <source>
        <dbReference type="EMBL" id="EKX38512.1"/>
    </source>
</evidence>
<accession>L1IQZ3</accession>
<dbReference type="GeneID" id="17295337"/>
<evidence type="ECO:0000313" key="3">
    <source>
        <dbReference type="Proteomes" id="UP000011087"/>
    </source>
</evidence>
<evidence type="ECO:0000313" key="2">
    <source>
        <dbReference type="EnsemblProtists" id="EKX38512"/>
    </source>
</evidence>
<gene>
    <name evidence="1" type="ORF">GUITHDRAFT_154679</name>
</gene>
<reference evidence="3" key="2">
    <citation type="submission" date="2012-11" db="EMBL/GenBank/DDBJ databases">
        <authorList>
            <person name="Kuo A."/>
            <person name="Curtis B.A."/>
            <person name="Tanifuji G."/>
            <person name="Burki F."/>
            <person name="Gruber A."/>
            <person name="Irimia M."/>
            <person name="Maruyama S."/>
            <person name="Arias M.C."/>
            <person name="Ball S.G."/>
            <person name="Gile G.H."/>
            <person name="Hirakawa Y."/>
            <person name="Hopkins J.F."/>
            <person name="Rensing S.A."/>
            <person name="Schmutz J."/>
            <person name="Symeonidi A."/>
            <person name="Elias M."/>
            <person name="Eveleigh R.J."/>
            <person name="Herman E.K."/>
            <person name="Klute M.J."/>
            <person name="Nakayama T."/>
            <person name="Obornik M."/>
            <person name="Reyes-Prieto A."/>
            <person name="Armbrust E.V."/>
            <person name="Aves S.J."/>
            <person name="Beiko R.G."/>
            <person name="Coutinho P."/>
            <person name="Dacks J.B."/>
            <person name="Durnford D.G."/>
            <person name="Fast N.M."/>
            <person name="Green B.R."/>
            <person name="Grisdale C."/>
            <person name="Hempe F."/>
            <person name="Henrissat B."/>
            <person name="Hoppner M.P."/>
            <person name="Ishida K.-I."/>
            <person name="Kim E."/>
            <person name="Koreny L."/>
            <person name="Kroth P.G."/>
            <person name="Liu Y."/>
            <person name="Malik S.-B."/>
            <person name="Maier U.G."/>
            <person name="McRose D."/>
            <person name="Mock T."/>
            <person name="Neilson J.A."/>
            <person name="Onodera N.T."/>
            <person name="Poole A.M."/>
            <person name="Pritham E.J."/>
            <person name="Richards T.A."/>
            <person name="Rocap G."/>
            <person name="Roy S.W."/>
            <person name="Sarai C."/>
            <person name="Schaack S."/>
            <person name="Shirato S."/>
            <person name="Slamovits C.H."/>
            <person name="Spencer D.F."/>
            <person name="Suzuki S."/>
            <person name="Worden A.Z."/>
            <person name="Zauner S."/>
            <person name="Barry K."/>
            <person name="Bell C."/>
            <person name="Bharti A.K."/>
            <person name="Crow J.A."/>
            <person name="Grimwood J."/>
            <person name="Kramer R."/>
            <person name="Lindquist E."/>
            <person name="Lucas S."/>
            <person name="Salamov A."/>
            <person name="McFadden G.I."/>
            <person name="Lane C.E."/>
            <person name="Keeling P.J."/>
            <person name="Gray M.W."/>
            <person name="Grigoriev I.V."/>
            <person name="Archibald J.M."/>
        </authorList>
    </citation>
    <scope>NUCLEOTIDE SEQUENCE</scope>
    <source>
        <strain evidence="3">CCMP2712</strain>
    </source>
</reference>
<proteinExistence type="predicted"/>
<dbReference type="EMBL" id="JH993047">
    <property type="protein sequence ID" value="EKX38512.1"/>
    <property type="molecule type" value="Genomic_DNA"/>
</dbReference>